<feature type="domain" description="NB-ARC" evidence="8">
    <location>
        <begin position="159"/>
        <end position="322"/>
    </location>
</feature>
<dbReference type="InterPro" id="IPR055414">
    <property type="entry name" value="LRR_R13L4/SHOC2-like"/>
</dbReference>
<feature type="domain" description="Disease resistance R13L4/SHOC-2-like LRR" evidence="11">
    <location>
        <begin position="517"/>
        <end position="674"/>
    </location>
</feature>
<dbReference type="Pfam" id="PF00931">
    <property type="entry name" value="NB-ARC"/>
    <property type="match status" value="1"/>
</dbReference>
<evidence type="ECO:0000259" key="9">
    <source>
        <dbReference type="Pfam" id="PF23247"/>
    </source>
</evidence>
<dbReference type="InterPro" id="IPR001611">
    <property type="entry name" value="Leu-rich_rpt"/>
</dbReference>
<dbReference type="GO" id="GO:0005524">
    <property type="term" value="F:ATP binding"/>
    <property type="evidence" value="ECO:0007669"/>
    <property type="project" value="UniProtKB-KW"/>
</dbReference>
<evidence type="ECO:0000256" key="2">
    <source>
        <dbReference type="ARBA" id="ARBA00022614"/>
    </source>
</evidence>
<name>A0AAV6HWQ4_9ERIC</name>
<dbReference type="EMBL" id="JACTNZ010000012">
    <property type="protein sequence ID" value="KAG5520686.1"/>
    <property type="molecule type" value="Genomic_DNA"/>
</dbReference>
<evidence type="ECO:0000313" key="12">
    <source>
        <dbReference type="EMBL" id="KAG5520686.1"/>
    </source>
</evidence>
<keyword evidence="7" id="KW-0175">Coiled coil</keyword>
<dbReference type="InterPro" id="IPR032675">
    <property type="entry name" value="LRR_dom_sf"/>
</dbReference>
<dbReference type="Gene3D" id="3.40.50.300">
    <property type="entry name" value="P-loop containing nucleotide triphosphate hydrolases"/>
    <property type="match status" value="1"/>
</dbReference>
<dbReference type="AlphaFoldDB" id="A0AAV6HWQ4"/>
<dbReference type="FunFam" id="3.40.50.300:FF:001091">
    <property type="entry name" value="Probable disease resistance protein At1g61300"/>
    <property type="match status" value="1"/>
</dbReference>
<evidence type="ECO:0000256" key="5">
    <source>
        <dbReference type="ARBA" id="ARBA00022821"/>
    </source>
</evidence>
<sequence length="1020" mass="115969">MSVAAASITATSEIGKCLWVPIATRINYARKLTNNWEALRKKASELRSKKDDIDTEIERFRLQKTPTQECDNWRNEVAEMENNIATLQQEFNVEKKCVWGLCPDNFGRIKLGKRVVNMITKVDLLIEKKFQNEFLIDLPPARVERRPEPPSTLSSSAHHTLDMVLNKLRDESTQKIGIWGMGGVGKTTILDLLNNYPDVKTIFDFVIWVTVSKSWTIRKLQNEVGMRLSIAINADESNDRVASKLFTRLEGKKYLLLLDDVWDEVNLRVVGFPNANQQNGCKVVLTTRKMEVCRKMGTDDEVPVSVLPNEEAWKMFSSRVGHVATLSTIEPYAQDIVTECGGLPLALKVVCGALRKEENVNVWRNFLRKLRSPATSVIEDLNENVFKVLKVSYDRLKNIDEKKCLLFCGLYPEDSMIEKSRLIGYWKSERIFSGKLTLEQALDEGEAILQALIDASLLEKCDHRDDSVKMHDVVRDMVLAITSQQGEEPTHLVRAGISSEMIPEEVEWKNATRISFMNRDLRSLPESPNCPKLLTLLLQGNENLEVIPETFFNNMPSLRVLDLSRTRIKSLPTSISKLDGLRELVLLDCENLEALPKDISALKELEVLYVGQFYYAAHHEGLKELISIPVGMICGIPHIEVIELTSRLSDESTEIIAKELSNLGSLSSLVFDFHIVGNLQHFLQNSIPWKERRLTQFIFLAGKCPYQFYKSNPLLLQWNKKYERILVYEGGGEERDSGLPPAIEDVLIRSNYFLLRGHGKLKTLSELGKPNTDELRYCQIQGCVALETIVNRNWIEMSAFSNLEVLFLLELANLKSILCLEMEEGQSSSPPPPPLNANSFTNLTSLDLWDCPLIEHLFSSGFMLQQMSNLKDLTVVRCVGLKGMIPEDEKVEYEALPKLSKLWLDKLPEFVNLFEGVPTCWQSLDSVSIWDTPKLRKLPFDTNSDPNLKGVEGSDQEWWDALEWDNHAIKLQLLKWTESGKKVHQQGDNPTVDLEKINGFQCRVLASNYEKDAPPRPSSS</sequence>
<evidence type="ECO:0000259" key="8">
    <source>
        <dbReference type="Pfam" id="PF00931"/>
    </source>
</evidence>
<feature type="domain" description="Disease resistance protein At4g27190-like leucine-rich repeats" evidence="9">
    <location>
        <begin position="834"/>
        <end position="938"/>
    </location>
</feature>
<organism evidence="12 13">
    <name type="scientific">Rhododendron griersonianum</name>
    <dbReference type="NCBI Taxonomy" id="479676"/>
    <lineage>
        <taxon>Eukaryota</taxon>
        <taxon>Viridiplantae</taxon>
        <taxon>Streptophyta</taxon>
        <taxon>Embryophyta</taxon>
        <taxon>Tracheophyta</taxon>
        <taxon>Spermatophyta</taxon>
        <taxon>Magnoliopsida</taxon>
        <taxon>eudicotyledons</taxon>
        <taxon>Gunneridae</taxon>
        <taxon>Pentapetalae</taxon>
        <taxon>asterids</taxon>
        <taxon>Ericales</taxon>
        <taxon>Ericaceae</taxon>
        <taxon>Ericoideae</taxon>
        <taxon>Rhodoreae</taxon>
        <taxon>Rhododendron</taxon>
    </lineage>
</organism>
<dbReference type="FunFam" id="1.10.10.10:FF:000322">
    <property type="entry name" value="Probable disease resistance protein At1g63360"/>
    <property type="match status" value="1"/>
</dbReference>
<accession>A0AAV6HWQ4</accession>
<reference evidence="12" key="1">
    <citation type="submission" date="2020-08" db="EMBL/GenBank/DDBJ databases">
        <title>Plant Genome Project.</title>
        <authorList>
            <person name="Zhang R.-G."/>
        </authorList>
    </citation>
    <scope>NUCLEOTIDE SEQUENCE</scope>
    <source>
        <strain evidence="12">WSP0</strain>
        <tissue evidence="12">Leaf</tissue>
    </source>
</reference>
<dbReference type="InterPro" id="IPR002182">
    <property type="entry name" value="NB-ARC"/>
</dbReference>
<dbReference type="Pfam" id="PF23559">
    <property type="entry name" value="WHD_DRP"/>
    <property type="match status" value="1"/>
</dbReference>
<dbReference type="InterPro" id="IPR050905">
    <property type="entry name" value="Plant_NBS-LRR"/>
</dbReference>
<evidence type="ECO:0000313" key="13">
    <source>
        <dbReference type="Proteomes" id="UP000823749"/>
    </source>
</evidence>
<evidence type="ECO:0000256" key="6">
    <source>
        <dbReference type="ARBA" id="ARBA00022840"/>
    </source>
</evidence>
<dbReference type="InterPro" id="IPR036388">
    <property type="entry name" value="WH-like_DNA-bd_sf"/>
</dbReference>
<evidence type="ECO:0000259" key="10">
    <source>
        <dbReference type="Pfam" id="PF23559"/>
    </source>
</evidence>
<dbReference type="InterPro" id="IPR042197">
    <property type="entry name" value="Apaf_helical"/>
</dbReference>
<dbReference type="SUPFAM" id="SSF52540">
    <property type="entry name" value="P-loop containing nucleoside triphosphate hydrolases"/>
    <property type="match status" value="1"/>
</dbReference>
<keyword evidence="4" id="KW-0547">Nucleotide-binding</keyword>
<keyword evidence="5" id="KW-0611">Plant defense</keyword>
<protein>
    <recommendedName>
        <fullName evidence="14">Disease resistance protein</fullName>
    </recommendedName>
</protein>
<keyword evidence="2" id="KW-0433">Leucine-rich repeat</keyword>
<dbReference type="PANTHER" id="PTHR33463">
    <property type="entry name" value="NB-ARC DOMAIN-CONTAINING PROTEIN-RELATED"/>
    <property type="match status" value="1"/>
</dbReference>
<feature type="domain" description="Disease resistance protein winged helix" evidence="10">
    <location>
        <begin position="410"/>
        <end position="478"/>
    </location>
</feature>
<dbReference type="SUPFAM" id="SSF52058">
    <property type="entry name" value="L domain-like"/>
    <property type="match status" value="1"/>
</dbReference>
<dbReference type="Proteomes" id="UP000823749">
    <property type="component" value="Chromosome 12"/>
</dbReference>
<keyword evidence="6" id="KW-0067">ATP-binding</keyword>
<evidence type="ECO:0000256" key="4">
    <source>
        <dbReference type="ARBA" id="ARBA00022741"/>
    </source>
</evidence>
<dbReference type="InterPro" id="IPR057135">
    <property type="entry name" value="At4g27190-like_LRR"/>
</dbReference>
<evidence type="ECO:0000256" key="7">
    <source>
        <dbReference type="SAM" id="Coils"/>
    </source>
</evidence>
<dbReference type="PRINTS" id="PR00364">
    <property type="entry name" value="DISEASERSIST"/>
</dbReference>
<feature type="coiled-coil region" evidence="7">
    <location>
        <begin position="29"/>
        <end position="90"/>
    </location>
</feature>
<dbReference type="PROSITE" id="PS51450">
    <property type="entry name" value="LRR"/>
    <property type="match status" value="1"/>
</dbReference>
<dbReference type="Pfam" id="PF23598">
    <property type="entry name" value="LRR_14"/>
    <property type="match status" value="1"/>
</dbReference>
<evidence type="ECO:0000256" key="3">
    <source>
        <dbReference type="ARBA" id="ARBA00022737"/>
    </source>
</evidence>
<proteinExistence type="inferred from homology"/>
<keyword evidence="3" id="KW-0677">Repeat</keyword>
<evidence type="ECO:0000256" key="1">
    <source>
        <dbReference type="ARBA" id="ARBA00008894"/>
    </source>
</evidence>
<dbReference type="InterPro" id="IPR027417">
    <property type="entry name" value="P-loop_NTPase"/>
</dbReference>
<dbReference type="GO" id="GO:0051607">
    <property type="term" value="P:defense response to virus"/>
    <property type="evidence" value="ECO:0007669"/>
    <property type="project" value="UniProtKB-ARBA"/>
</dbReference>
<dbReference type="PANTHER" id="PTHR33463:SF209">
    <property type="entry name" value="DISEASE RESISTANCE PROTEIN RPS2-LIKE"/>
    <property type="match status" value="1"/>
</dbReference>
<dbReference type="InterPro" id="IPR058922">
    <property type="entry name" value="WHD_DRP"/>
</dbReference>
<comment type="caution">
    <text evidence="12">The sequence shown here is derived from an EMBL/GenBank/DDBJ whole genome shotgun (WGS) entry which is preliminary data.</text>
</comment>
<gene>
    <name evidence="12" type="ORF">RHGRI_033315</name>
</gene>
<dbReference type="Gene3D" id="3.80.10.10">
    <property type="entry name" value="Ribonuclease Inhibitor"/>
    <property type="match status" value="2"/>
</dbReference>
<dbReference type="Pfam" id="PF23247">
    <property type="entry name" value="LRR_RPS2"/>
    <property type="match status" value="1"/>
</dbReference>
<dbReference type="GO" id="GO:0043531">
    <property type="term" value="F:ADP binding"/>
    <property type="evidence" value="ECO:0007669"/>
    <property type="project" value="InterPro"/>
</dbReference>
<evidence type="ECO:0008006" key="14">
    <source>
        <dbReference type="Google" id="ProtNLM"/>
    </source>
</evidence>
<evidence type="ECO:0000259" key="11">
    <source>
        <dbReference type="Pfam" id="PF23598"/>
    </source>
</evidence>
<dbReference type="Gene3D" id="1.10.10.10">
    <property type="entry name" value="Winged helix-like DNA-binding domain superfamily/Winged helix DNA-binding domain"/>
    <property type="match status" value="1"/>
</dbReference>
<dbReference type="Gene3D" id="1.10.8.430">
    <property type="entry name" value="Helical domain of apoptotic protease-activating factors"/>
    <property type="match status" value="1"/>
</dbReference>
<keyword evidence="13" id="KW-1185">Reference proteome</keyword>
<comment type="similarity">
    <text evidence="1">Belongs to the disease resistance NB-LRR family.</text>
</comment>